<dbReference type="InterPro" id="IPR036397">
    <property type="entry name" value="RNaseH_sf"/>
</dbReference>
<dbReference type="InterPro" id="IPR001584">
    <property type="entry name" value="Integrase_cat-core"/>
</dbReference>
<accession>A0A644ZU87</accession>
<dbReference type="NCBIfam" id="NF033546">
    <property type="entry name" value="transpos_IS21"/>
    <property type="match status" value="1"/>
</dbReference>
<proteinExistence type="inferred from homology"/>
<dbReference type="GO" id="GO:0003676">
    <property type="term" value="F:nucleic acid binding"/>
    <property type="evidence" value="ECO:0007669"/>
    <property type="project" value="InterPro"/>
</dbReference>
<dbReference type="InterPro" id="IPR054353">
    <property type="entry name" value="IstA-like_C"/>
</dbReference>
<dbReference type="SUPFAM" id="SSF53098">
    <property type="entry name" value="Ribonuclease H-like"/>
    <property type="match status" value="1"/>
</dbReference>
<dbReference type="Gene3D" id="3.30.420.10">
    <property type="entry name" value="Ribonuclease H-like superfamily/Ribonuclease H"/>
    <property type="match status" value="1"/>
</dbReference>
<evidence type="ECO:0000313" key="3">
    <source>
        <dbReference type="EMBL" id="MPM43451.1"/>
    </source>
</evidence>
<comment type="caution">
    <text evidence="3">The sequence shown here is derived from an EMBL/GenBank/DDBJ whole genome shotgun (WGS) entry which is preliminary data.</text>
</comment>
<protein>
    <recommendedName>
        <fullName evidence="2">Integrase catalytic domain-containing protein</fullName>
    </recommendedName>
</protein>
<dbReference type="EMBL" id="VSSQ01010109">
    <property type="protein sequence ID" value="MPM43451.1"/>
    <property type="molecule type" value="Genomic_DNA"/>
</dbReference>
<dbReference type="PANTHER" id="PTHR35004">
    <property type="entry name" value="TRANSPOSASE RV3428C-RELATED"/>
    <property type="match status" value="1"/>
</dbReference>
<dbReference type="GO" id="GO:0015074">
    <property type="term" value="P:DNA integration"/>
    <property type="evidence" value="ECO:0007669"/>
    <property type="project" value="InterPro"/>
</dbReference>
<dbReference type="PANTHER" id="PTHR35004:SF6">
    <property type="entry name" value="TRANSPOSASE"/>
    <property type="match status" value="1"/>
</dbReference>
<dbReference type="Pfam" id="PF00665">
    <property type="entry name" value="rve"/>
    <property type="match status" value="1"/>
</dbReference>
<dbReference type="PROSITE" id="PS50994">
    <property type="entry name" value="INTEGRASE"/>
    <property type="match status" value="1"/>
</dbReference>
<feature type="domain" description="Integrase catalytic" evidence="2">
    <location>
        <begin position="105"/>
        <end position="282"/>
    </location>
</feature>
<evidence type="ECO:0000259" key="2">
    <source>
        <dbReference type="PROSITE" id="PS50994"/>
    </source>
</evidence>
<dbReference type="AlphaFoldDB" id="A0A644ZU87"/>
<name>A0A644ZU87_9ZZZZ</name>
<evidence type="ECO:0000256" key="1">
    <source>
        <dbReference type="ARBA" id="ARBA00009277"/>
    </source>
</evidence>
<sequence length="400" mass="46401">MDIRSDRQKGLTYTQIARKYNIDPRTAKKYALSETRPVYSLCGAKPSKLDAYKEQIGVWLEEAPYSAVRILEKLQEQGFEGGQTIVRAYVRGKKDQLEEKATVRFETMPGLQGQMDWAFFEDHAVWEDGQRKKLYCFLFILGYSRTRYIEFVTDMSTNTLIRCHANAFRYLGGYPEEILYDNMKQVVIKRLLKQEDSTLNRQFEDFAGFYGFKPILCRPYRGQTKGKVERTVQFVRDNFMVGVKYTTLDDLNGQALAWCNKVNGKAHATTNEVPFQRLKKEGLNPLKREYIIDKINLRRVQKDCLISYGGNQYSVPSEYAGKDVAVVALDNMLAAYHDGKQIALHRLSYQKKDMVVNAHHYRRLTIQQSFDIENALFEGDNIIDFPVSPRDLSRYDEVLV</sequence>
<gene>
    <name evidence="3" type="ORF">SDC9_90125</name>
</gene>
<organism evidence="3">
    <name type="scientific">bioreactor metagenome</name>
    <dbReference type="NCBI Taxonomy" id="1076179"/>
    <lineage>
        <taxon>unclassified sequences</taxon>
        <taxon>metagenomes</taxon>
        <taxon>ecological metagenomes</taxon>
    </lineage>
</organism>
<dbReference type="Pfam" id="PF22483">
    <property type="entry name" value="Mu-transpos_C_2"/>
    <property type="match status" value="1"/>
</dbReference>
<reference evidence="3" key="1">
    <citation type="submission" date="2019-08" db="EMBL/GenBank/DDBJ databases">
        <authorList>
            <person name="Kucharzyk K."/>
            <person name="Murdoch R.W."/>
            <person name="Higgins S."/>
            <person name="Loffler F."/>
        </authorList>
    </citation>
    <scope>NUCLEOTIDE SEQUENCE</scope>
</reference>
<dbReference type="InterPro" id="IPR012337">
    <property type="entry name" value="RNaseH-like_sf"/>
</dbReference>
<comment type="similarity">
    <text evidence="1">Belongs to the transposase IS21/IS408/IS1162 family.</text>
</comment>